<evidence type="ECO:0000256" key="2">
    <source>
        <dbReference type="ARBA" id="ARBA00022448"/>
    </source>
</evidence>
<reference evidence="6 7" key="1">
    <citation type="journal article" date="2024" name="Plant J.">
        <title>Genome sequences and population genomics reveal climatic adaptation and genomic divergence between two closely related sweetgum species.</title>
        <authorList>
            <person name="Xu W.Q."/>
            <person name="Ren C.Q."/>
            <person name="Zhang X.Y."/>
            <person name="Comes H.P."/>
            <person name="Liu X.H."/>
            <person name="Li Y.G."/>
            <person name="Kettle C.J."/>
            <person name="Jalonen R."/>
            <person name="Gaisberger H."/>
            <person name="Ma Y.Z."/>
            <person name="Qiu Y.X."/>
        </authorList>
    </citation>
    <scope>NUCLEOTIDE SEQUENCE [LARGE SCALE GENOMIC DNA]</scope>
    <source>
        <strain evidence="6">Hangzhou</strain>
    </source>
</reference>
<comment type="similarity">
    <text evidence="1">Belongs to the EXO84 family.</text>
</comment>
<evidence type="ECO:0000313" key="7">
    <source>
        <dbReference type="Proteomes" id="UP001415857"/>
    </source>
</evidence>
<dbReference type="InterPro" id="IPR016159">
    <property type="entry name" value="Cullin_repeat-like_dom_sf"/>
</dbReference>
<feature type="region of interest" description="Disordered" evidence="4">
    <location>
        <begin position="929"/>
        <end position="965"/>
    </location>
</feature>
<dbReference type="AlphaFoldDB" id="A0AAP0N2I0"/>
<evidence type="ECO:0000259" key="5">
    <source>
        <dbReference type="Pfam" id="PF16528"/>
    </source>
</evidence>
<dbReference type="PANTHER" id="PTHR21426">
    <property type="entry name" value="EXOCYST COMPLEX COMPONENT 8"/>
    <property type="match status" value="1"/>
</dbReference>
<organism evidence="6 7">
    <name type="scientific">Liquidambar formosana</name>
    <name type="common">Formosan gum</name>
    <dbReference type="NCBI Taxonomy" id="63359"/>
    <lineage>
        <taxon>Eukaryota</taxon>
        <taxon>Viridiplantae</taxon>
        <taxon>Streptophyta</taxon>
        <taxon>Embryophyta</taxon>
        <taxon>Tracheophyta</taxon>
        <taxon>Spermatophyta</taxon>
        <taxon>Magnoliopsida</taxon>
        <taxon>eudicotyledons</taxon>
        <taxon>Gunneridae</taxon>
        <taxon>Pentapetalae</taxon>
        <taxon>Saxifragales</taxon>
        <taxon>Altingiaceae</taxon>
        <taxon>Liquidambar</taxon>
    </lineage>
</organism>
<dbReference type="InterPro" id="IPR033961">
    <property type="entry name" value="Exo84"/>
</dbReference>
<dbReference type="SUPFAM" id="SSF74788">
    <property type="entry name" value="Cullin repeat-like"/>
    <property type="match status" value="1"/>
</dbReference>
<accession>A0AAP0N2I0</accession>
<dbReference type="Pfam" id="PF08700">
    <property type="entry name" value="VPS51_Exo84_N"/>
    <property type="match status" value="1"/>
</dbReference>
<dbReference type="GO" id="GO:0006887">
    <property type="term" value="P:exocytosis"/>
    <property type="evidence" value="ECO:0007669"/>
    <property type="project" value="UniProtKB-KW"/>
</dbReference>
<feature type="compositionally biased region" description="Low complexity" evidence="4">
    <location>
        <begin position="23"/>
        <end position="33"/>
    </location>
</feature>
<sequence length="965" mass="107416">MDSSSSSRFRFRDHQEMGESSESDTGSEISSVSSDRDNESEPESMTGKGIKRLCSELLELKRASDEDFHRNIFSNYSAFVGIFEEVGGIENELMQLKHHVSTQKKLIKDLIDGIFVKALSEDTCELFIEEPLSAEPSPLSKLEAHTHNVSETLDTLLSEHRLDEALAILEMEAGTFQVIQLEETSPPDVLSFYNSAMLERKAMLANQFNTVAENPRTPAPELQKALVGLCRLGDPHLATQLLLKYYHSRVATGIHHLQCSKSFLHGVYMRELSKLVFSVISQAARSFVVLYGETSPYASELIQWACEETEVFASYFQKYVKSISEISGGLSTAVEAVQFALAFCSLLESQRIVLQPCLIKHIRPCMEEALQVHINHFKKVIGIFAAIDVWVLGRYLVSGILIDGCSSMIVGQHPEYFLLTNSGRKFVTLLQAITEDVSSLVYLQMEGSILGGLTDLFMDYIAILERAITCETTVIEKSGSRINLAESLPQQVSVLANTATLVDLFSSIVRSVFNGARQFNRELLKNHSIGFQQKELDNCILLIQEASGRLRAHFCQQFIYKMMFVEDSGRVPPETYVNGQTDCNTFDDVLPSVAFQVLFLELRKLEKLAEDNVVEVDWLIELLRELMEAILVWISSDKEIWTITDKDSTISHSNNFKQFFLDMEFLVEVARYGGYLSNNIMNTCLSLVSRMESAFLSAGLDPKRDENVDGWAVNAAAEAIQKLLEIEKTKLPPDEEPIDILEGEPNEHQSEYESASLQDDASSLEDSIVSEVDIVAINASEVVSNTETEMLNVEVTPVDGSLDFLEEGGSNDRSDMNSTETSVQLLDGMGTENAANTAINELQDIEETMFPVEPLSSGVVVVEASKARIPIEKGTNGQHNDSEPVSNEIEDSVELQGHDERNNLEMMAASILTKYHDMIKTKAVGTLVTPEDSDGKEIEDQKGINTESIGEKEVHAKINQGNAEK</sequence>
<evidence type="ECO:0000256" key="1">
    <source>
        <dbReference type="ARBA" id="ARBA00007210"/>
    </source>
</evidence>
<dbReference type="EMBL" id="JBBPBK010000294">
    <property type="protein sequence ID" value="KAK9265855.1"/>
    <property type="molecule type" value="Genomic_DNA"/>
</dbReference>
<evidence type="ECO:0000256" key="3">
    <source>
        <dbReference type="ARBA" id="ARBA00022483"/>
    </source>
</evidence>
<dbReference type="Pfam" id="PF16528">
    <property type="entry name" value="Exo84_C"/>
    <property type="match status" value="1"/>
</dbReference>
<dbReference type="InterPro" id="IPR042560">
    <property type="entry name" value="Exo84_C_2"/>
</dbReference>
<name>A0AAP0N2I0_LIQFO</name>
<evidence type="ECO:0000256" key="4">
    <source>
        <dbReference type="SAM" id="MobiDB-lite"/>
    </source>
</evidence>
<feature type="compositionally biased region" description="Basic and acidic residues" evidence="4">
    <location>
        <begin position="933"/>
        <end position="942"/>
    </location>
</feature>
<dbReference type="GO" id="GO:0006893">
    <property type="term" value="P:Golgi to plasma membrane transport"/>
    <property type="evidence" value="ECO:0007669"/>
    <property type="project" value="TreeGrafter"/>
</dbReference>
<proteinExistence type="inferred from homology"/>
<dbReference type="Proteomes" id="UP001415857">
    <property type="component" value="Unassembled WGS sequence"/>
</dbReference>
<dbReference type="Gene3D" id="1.20.58.1220">
    <property type="entry name" value="Exo84p, C-terminal helical domain"/>
    <property type="match status" value="1"/>
</dbReference>
<dbReference type="GO" id="GO:0008104">
    <property type="term" value="P:intracellular protein localization"/>
    <property type="evidence" value="ECO:0007669"/>
    <property type="project" value="TreeGrafter"/>
</dbReference>
<feature type="region of interest" description="Disordered" evidence="4">
    <location>
        <begin position="1"/>
        <end position="48"/>
    </location>
</feature>
<keyword evidence="7" id="KW-1185">Reference proteome</keyword>
<keyword evidence="2" id="KW-0813">Transport</keyword>
<keyword evidence="3" id="KW-0268">Exocytosis</keyword>
<dbReference type="InterPro" id="IPR032403">
    <property type="entry name" value="Exo84_C"/>
</dbReference>
<dbReference type="PANTHER" id="PTHR21426:SF13">
    <property type="entry name" value="OS08G0566700 PROTEIN"/>
    <property type="match status" value="1"/>
</dbReference>
<comment type="caution">
    <text evidence="6">The sequence shown here is derived from an EMBL/GenBank/DDBJ whole genome shotgun (WGS) entry which is preliminary data.</text>
</comment>
<gene>
    <name evidence="6" type="ORF">L1049_027088</name>
</gene>
<protein>
    <recommendedName>
        <fullName evidence="5">Exocyst component Exo84 C-terminal domain-containing protein</fullName>
    </recommendedName>
</protein>
<evidence type="ECO:0000313" key="6">
    <source>
        <dbReference type="EMBL" id="KAK9265855.1"/>
    </source>
</evidence>
<feature type="domain" description="Exocyst component Exo84 C-terminal" evidence="5">
    <location>
        <begin position="148"/>
        <end position="327"/>
    </location>
</feature>
<dbReference type="GO" id="GO:0000145">
    <property type="term" value="C:exocyst"/>
    <property type="evidence" value="ECO:0007669"/>
    <property type="project" value="InterPro"/>
</dbReference>